<name>A0A9D1NAQ1_9FIRM</name>
<evidence type="ECO:0000313" key="4">
    <source>
        <dbReference type="EMBL" id="HIU99072.1"/>
    </source>
</evidence>
<feature type="transmembrane region" description="Helical" evidence="2">
    <location>
        <begin position="242"/>
        <end position="263"/>
    </location>
</feature>
<evidence type="ECO:0000313" key="5">
    <source>
        <dbReference type="Proteomes" id="UP000886857"/>
    </source>
</evidence>
<protein>
    <recommendedName>
        <fullName evidence="6">DUF4178 domain-containing protein</fullName>
    </recommendedName>
</protein>
<evidence type="ECO:0008006" key="6">
    <source>
        <dbReference type="Google" id="ProtNLM"/>
    </source>
</evidence>
<keyword evidence="2" id="KW-0472">Membrane</keyword>
<gene>
    <name evidence="4" type="ORF">IAC73_04460</name>
</gene>
<feature type="compositionally biased region" description="Basic and acidic residues" evidence="1">
    <location>
        <begin position="287"/>
        <end position="333"/>
    </location>
</feature>
<keyword evidence="2" id="KW-1133">Transmembrane helix</keyword>
<keyword evidence="2" id="KW-0812">Transmembrane</keyword>
<feature type="region of interest" description="Disordered" evidence="1">
    <location>
        <begin position="272"/>
        <end position="333"/>
    </location>
</feature>
<evidence type="ECO:0000256" key="2">
    <source>
        <dbReference type="SAM" id="Phobius"/>
    </source>
</evidence>
<dbReference type="AlphaFoldDB" id="A0A9D1NAQ1"/>
<dbReference type="Proteomes" id="UP000886857">
    <property type="component" value="Unassembled WGS sequence"/>
</dbReference>
<evidence type="ECO:0000256" key="3">
    <source>
        <dbReference type="SAM" id="SignalP"/>
    </source>
</evidence>
<reference evidence="4" key="1">
    <citation type="submission" date="2020-10" db="EMBL/GenBank/DDBJ databases">
        <authorList>
            <person name="Gilroy R."/>
        </authorList>
    </citation>
    <scope>NUCLEOTIDE SEQUENCE</scope>
    <source>
        <strain evidence="4">10406</strain>
    </source>
</reference>
<organism evidence="4 5">
    <name type="scientific">Candidatus Limadaptatus stercoripullorum</name>
    <dbReference type="NCBI Taxonomy" id="2840846"/>
    <lineage>
        <taxon>Bacteria</taxon>
        <taxon>Bacillati</taxon>
        <taxon>Bacillota</taxon>
        <taxon>Clostridia</taxon>
        <taxon>Eubacteriales</taxon>
        <taxon>Candidatus Limadaptatus</taxon>
    </lineage>
</organism>
<reference evidence="4" key="2">
    <citation type="journal article" date="2021" name="PeerJ">
        <title>Extensive microbial diversity within the chicken gut microbiome revealed by metagenomics and culture.</title>
        <authorList>
            <person name="Gilroy R."/>
            <person name="Ravi A."/>
            <person name="Getino M."/>
            <person name="Pursley I."/>
            <person name="Horton D.L."/>
            <person name="Alikhan N.F."/>
            <person name="Baker D."/>
            <person name="Gharbi K."/>
            <person name="Hall N."/>
            <person name="Watson M."/>
            <person name="Adriaenssens E.M."/>
            <person name="Foster-Nyarko E."/>
            <person name="Jarju S."/>
            <person name="Secka A."/>
            <person name="Antonio M."/>
            <person name="Oren A."/>
            <person name="Chaudhuri R.R."/>
            <person name="La Ragione R."/>
            <person name="Hildebrand F."/>
            <person name="Pallen M.J."/>
        </authorList>
    </citation>
    <scope>NUCLEOTIDE SEQUENCE</scope>
    <source>
        <strain evidence="4">10406</strain>
    </source>
</reference>
<evidence type="ECO:0000256" key="1">
    <source>
        <dbReference type="SAM" id="MobiDB-lite"/>
    </source>
</evidence>
<accession>A0A9D1NAQ1</accession>
<sequence>MRQKSRFWTAVAAAALIALVVTAAVLVCLAPSVALAAGGTADGDVVCIHIPISDEELLAGARPAPVSAEASPIFGDSFLLMSGCYYTATTVVEDDGTVSYELDYAGLKFYVYRSALSDAAWILDPATADIPSDPSPSLVLTPDGDSGVWNDADSWTLGDPADYTFEFIGYSDTVRTRVICSAEPENGSRTMLVSLPASAFEAFEVPLHPADEARLEALTESAAQPEQGGGNNIAPPDLGSRGIRIALIIGMAVPVLLVTCLLFKPSRAKGGDRKELARSSRGGSPVDYDRDRDYRDDRERFERGYRDYERRDYYRDDRGSRYDDRGGYPDDRR</sequence>
<keyword evidence="3" id="KW-0732">Signal</keyword>
<dbReference type="EMBL" id="DVOE01000067">
    <property type="protein sequence ID" value="HIU99072.1"/>
    <property type="molecule type" value="Genomic_DNA"/>
</dbReference>
<proteinExistence type="predicted"/>
<feature type="chain" id="PRO_5038629399" description="DUF4178 domain-containing protein" evidence="3">
    <location>
        <begin position="37"/>
        <end position="333"/>
    </location>
</feature>
<feature type="signal peptide" evidence="3">
    <location>
        <begin position="1"/>
        <end position="36"/>
    </location>
</feature>
<comment type="caution">
    <text evidence="4">The sequence shown here is derived from an EMBL/GenBank/DDBJ whole genome shotgun (WGS) entry which is preliminary data.</text>
</comment>